<evidence type="ECO:0000256" key="1">
    <source>
        <dbReference type="ARBA" id="ARBA00008761"/>
    </source>
</evidence>
<evidence type="ECO:0000256" key="4">
    <source>
        <dbReference type="ARBA" id="ARBA00022833"/>
    </source>
</evidence>
<dbReference type="NCBIfam" id="NF040570">
    <property type="entry name" value="guided_TnpB"/>
    <property type="match status" value="1"/>
</dbReference>
<evidence type="ECO:0000259" key="9">
    <source>
        <dbReference type="Pfam" id="PF12323"/>
    </source>
</evidence>
<dbReference type="Pfam" id="PF01385">
    <property type="entry name" value="OrfB_IS605"/>
    <property type="match status" value="1"/>
</dbReference>
<name>A0A2H9TC34_9ZZZZ</name>
<feature type="domain" description="Transposase putative helix-turn-helix" evidence="9">
    <location>
        <begin position="6"/>
        <end position="41"/>
    </location>
</feature>
<comment type="similarity">
    <text evidence="1">In the C-terminal section; belongs to the transposase 35 family.</text>
</comment>
<dbReference type="GO" id="GO:0046872">
    <property type="term" value="F:metal ion binding"/>
    <property type="evidence" value="ECO:0007669"/>
    <property type="project" value="UniProtKB-KW"/>
</dbReference>
<dbReference type="GO" id="GO:0032196">
    <property type="term" value="P:transposition"/>
    <property type="evidence" value="ECO:0007669"/>
    <property type="project" value="UniProtKB-KW"/>
</dbReference>
<dbReference type="InterPro" id="IPR001959">
    <property type="entry name" value="Transposase"/>
</dbReference>
<evidence type="ECO:0000256" key="5">
    <source>
        <dbReference type="ARBA" id="ARBA00023125"/>
    </source>
</evidence>
<dbReference type="Pfam" id="PF12323">
    <property type="entry name" value="HTH_OrfB_IS605"/>
    <property type="match status" value="1"/>
</dbReference>
<feature type="domain" description="Cas12f1-like TNB" evidence="8">
    <location>
        <begin position="342"/>
        <end position="408"/>
    </location>
</feature>
<reference evidence="10" key="1">
    <citation type="journal article" date="2017" name="Appl. Environ. Microbiol.">
        <title>Molecular characterization of an Endozoicomonas-like organism causing infection in king scallop Pecten maximus L.</title>
        <authorList>
            <person name="Cano I."/>
            <person name="van Aerle R."/>
            <person name="Ross S."/>
            <person name="Verner-Jeffreys D.W."/>
            <person name="Paley R.K."/>
            <person name="Rimmer G."/>
            <person name="Ryder D."/>
            <person name="Hooper P."/>
            <person name="Stone D."/>
            <person name="Feist S.W."/>
        </authorList>
    </citation>
    <scope>NUCLEOTIDE SEQUENCE</scope>
</reference>
<evidence type="ECO:0008006" key="11">
    <source>
        <dbReference type="Google" id="ProtNLM"/>
    </source>
</evidence>
<evidence type="ECO:0000256" key="6">
    <source>
        <dbReference type="ARBA" id="ARBA00023172"/>
    </source>
</evidence>
<dbReference type="AlphaFoldDB" id="A0A2H9TC34"/>
<feature type="domain" description="Probable transposase IS891/IS1136/IS1341" evidence="7">
    <location>
        <begin position="195"/>
        <end position="315"/>
    </location>
</feature>
<dbReference type="GO" id="GO:0003677">
    <property type="term" value="F:DNA binding"/>
    <property type="evidence" value="ECO:0007669"/>
    <property type="project" value="UniProtKB-KW"/>
</dbReference>
<keyword evidence="4" id="KW-0862">Zinc</keyword>
<organism evidence="10">
    <name type="scientific">invertebrate metagenome</name>
    <dbReference type="NCBI Taxonomy" id="1711999"/>
    <lineage>
        <taxon>unclassified sequences</taxon>
        <taxon>metagenomes</taxon>
        <taxon>organismal metagenomes</taxon>
    </lineage>
</organism>
<dbReference type="EMBL" id="NSIT01000009">
    <property type="protein sequence ID" value="PJE80678.1"/>
    <property type="molecule type" value="Genomic_DNA"/>
</dbReference>
<dbReference type="InterPro" id="IPR010095">
    <property type="entry name" value="Cas12f1-like_TNB"/>
</dbReference>
<evidence type="ECO:0000256" key="2">
    <source>
        <dbReference type="ARBA" id="ARBA00022578"/>
    </source>
</evidence>
<dbReference type="InterPro" id="IPR021027">
    <property type="entry name" value="Transposase_put_HTH"/>
</dbReference>
<dbReference type="GO" id="GO:0006310">
    <property type="term" value="P:DNA recombination"/>
    <property type="evidence" value="ECO:0007669"/>
    <property type="project" value="UniProtKB-KW"/>
</dbReference>
<comment type="caution">
    <text evidence="10">The sequence shown here is derived from an EMBL/GenBank/DDBJ whole genome shotgun (WGS) entry which is preliminary data.</text>
</comment>
<proteinExistence type="inferred from homology"/>
<evidence type="ECO:0000259" key="8">
    <source>
        <dbReference type="Pfam" id="PF07282"/>
    </source>
</evidence>
<keyword evidence="2" id="KW-0815">Transposition</keyword>
<evidence type="ECO:0000256" key="3">
    <source>
        <dbReference type="ARBA" id="ARBA00022723"/>
    </source>
</evidence>
<sequence length="454" mass="51499">MTVKIINKAYKFRLKPSEEQLTKLYQMAGCGRVVYNDSLDYFLSILKKETGISDKKKLYEHLNDITPKERRELKKSLPSAFTLNKLLTGWKKKPDRLWLADSFASSLQQRQADLAKACKDWASGKRGFPKVRKRKIAHHSTMRFPSFSTQCEIDNRRIKLTGKLGFVGFYKSQNIEGNPKSATVSLNAQGQWHVSILCEVENRIPDYVEGGQVGIDMGIAKNITCSNDVCGDRGVFGGVHSYRAFEKKLATEQRKLSRKAKGSSNWKKQKQKVNKVHGRIANIRRDYLQKTTTEICKNHAMVVCELLKVRNMSKSAKGTEEKHGKNVAAKSGLNKSILDEGWHEIRRQLEYKMAWKGGVFTTVNPRNTSRECNHCGHTEKANRTSQAVFKCVSCGHSENADKNAAKIILLRYLKELDESITGLDLARSACEVSRVIDQQQEVLDWSNPTQLTLI</sequence>
<keyword evidence="5" id="KW-0238">DNA-binding</keyword>
<keyword evidence="3" id="KW-0479">Metal-binding</keyword>
<keyword evidence="6" id="KW-0233">DNA recombination</keyword>
<evidence type="ECO:0000313" key="10">
    <source>
        <dbReference type="EMBL" id="PJE80678.1"/>
    </source>
</evidence>
<gene>
    <name evidence="10" type="ORF">CI610_00339</name>
</gene>
<evidence type="ECO:0000259" key="7">
    <source>
        <dbReference type="Pfam" id="PF01385"/>
    </source>
</evidence>
<protein>
    <recommendedName>
        <fullName evidence="11">Transposase</fullName>
    </recommendedName>
</protein>
<accession>A0A2H9TC34</accession>
<dbReference type="Pfam" id="PF07282">
    <property type="entry name" value="Cas12f1-like_TNB"/>
    <property type="match status" value="1"/>
</dbReference>